<name>A0AB39NX98_9ACTN</name>
<organism evidence="1">
    <name type="scientific">Streptomyces sp. R21</name>
    <dbReference type="NCBI Taxonomy" id="3238627"/>
    <lineage>
        <taxon>Bacteria</taxon>
        <taxon>Bacillati</taxon>
        <taxon>Actinomycetota</taxon>
        <taxon>Actinomycetes</taxon>
        <taxon>Kitasatosporales</taxon>
        <taxon>Streptomycetaceae</taxon>
        <taxon>Streptomyces</taxon>
    </lineage>
</organism>
<sequence length="94" mass="10371">MGAGAASIILWSPPTRGWSAEAALELLVLVVVPADAGMFRQRRSAGPEPCLVNDVLGTSSWYWALPVLSRAIPEAVRRVAYVLDEHEQAERERW</sequence>
<dbReference type="AlphaFoldDB" id="A0AB39NX98"/>
<accession>A0AB39NX98</accession>
<gene>
    <name evidence="1" type="ORF">AB5J56_00670</name>
</gene>
<dbReference type="RefSeq" id="WP_369228942.1">
    <property type="nucleotide sequence ID" value="NZ_CP163435.1"/>
</dbReference>
<proteinExistence type="predicted"/>
<reference evidence="1" key="1">
    <citation type="submission" date="2024-07" db="EMBL/GenBank/DDBJ databases">
        <authorList>
            <person name="Yu S.T."/>
        </authorList>
    </citation>
    <scope>NUCLEOTIDE SEQUENCE</scope>
    <source>
        <strain evidence="1">R21</strain>
    </source>
</reference>
<protein>
    <submittedName>
        <fullName evidence="1">Uncharacterized protein</fullName>
    </submittedName>
</protein>
<dbReference type="EMBL" id="CP163435">
    <property type="protein sequence ID" value="XDQ23325.1"/>
    <property type="molecule type" value="Genomic_DNA"/>
</dbReference>
<evidence type="ECO:0000313" key="1">
    <source>
        <dbReference type="EMBL" id="XDQ23325.1"/>
    </source>
</evidence>